<dbReference type="SUPFAM" id="SSF53098">
    <property type="entry name" value="Ribonuclease H-like"/>
    <property type="match status" value="1"/>
</dbReference>
<dbReference type="InterPro" id="IPR036397">
    <property type="entry name" value="RNaseH_sf"/>
</dbReference>
<dbReference type="PANTHER" id="PTHR15092:SF37">
    <property type="entry name" value="TARGET OF EGR1 PROTEIN 1"/>
    <property type="match status" value="1"/>
</dbReference>
<sequence length="465" mass="51410">MEATRVTRFNIGALSPRLRLELSRASFISFDCEFTGLGDSAATRAQDLRVRYAALRTTATTRGLVSFGVAAFQQGKDDSADDSAAALDFCVTSMGNVVFEPAAAAFLSDHNFDFNKHWKDAVPFKPGNDSSDHSLPGTPNQLIRDLFVYILSLNVPIVIHNGLLDLMFIYQSFYAELPEELDTFVADLADMFPAGLVDTKFVADYVTRERASFLGYLFRKYERKMLKSYHPYLSLSPAIQVNPSVPASILLPNGQISATLSFKLLTKLPDTLKSKKTTKRTKQAEKDEKRLYCVQYASHGYCPNGPACHKSHDLDTILDAEELEAQLNQRKKSKSLTDGSIDPVTVPTTTSNTASATASTELTPIPIQSQTPLPPITPSLFETYHSACFDAYMTGYVFSVQQRMHPSESISEFVKAHGNKLYLMGKDVPLHIVKSSFSRTSLEHRRKKKVWSVNGSSGTVSGIAK</sequence>
<dbReference type="GO" id="GO:0000175">
    <property type="term" value="F:3'-5'-RNA exonuclease activity"/>
    <property type="evidence" value="ECO:0007669"/>
    <property type="project" value="TreeGrafter"/>
</dbReference>
<keyword evidence="4 5" id="KW-0862">Zinc</keyword>
<feature type="region of interest" description="Disordered" evidence="6">
    <location>
        <begin position="329"/>
        <end position="357"/>
    </location>
</feature>
<keyword evidence="2 5" id="KW-0479">Metal-binding</keyword>
<comment type="similarity">
    <text evidence="1">Belongs to the CAF1 family.</text>
</comment>
<dbReference type="InterPro" id="IPR012337">
    <property type="entry name" value="RNaseH-like_sf"/>
</dbReference>
<dbReference type="GO" id="GO:0034472">
    <property type="term" value="P:snRNA 3'-end processing"/>
    <property type="evidence" value="ECO:0007669"/>
    <property type="project" value="TreeGrafter"/>
</dbReference>
<evidence type="ECO:0000256" key="2">
    <source>
        <dbReference type="ARBA" id="ARBA00022723"/>
    </source>
</evidence>
<feature type="compositionally biased region" description="Low complexity" evidence="6">
    <location>
        <begin position="348"/>
        <end position="357"/>
    </location>
</feature>
<evidence type="ECO:0000259" key="7">
    <source>
        <dbReference type="PROSITE" id="PS50103"/>
    </source>
</evidence>
<evidence type="ECO:0000256" key="1">
    <source>
        <dbReference type="ARBA" id="ARBA00008372"/>
    </source>
</evidence>
<dbReference type="GO" id="GO:0017069">
    <property type="term" value="F:snRNA binding"/>
    <property type="evidence" value="ECO:0007669"/>
    <property type="project" value="TreeGrafter"/>
</dbReference>
<keyword evidence="3 5" id="KW-0863">Zinc-finger</keyword>
<dbReference type="InterPro" id="IPR006941">
    <property type="entry name" value="RNase_CAF1"/>
</dbReference>
<evidence type="ECO:0000313" key="9">
    <source>
        <dbReference type="Proteomes" id="UP000193642"/>
    </source>
</evidence>
<dbReference type="Pfam" id="PF04857">
    <property type="entry name" value="CAF1"/>
    <property type="match status" value="2"/>
</dbReference>
<evidence type="ECO:0000256" key="5">
    <source>
        <dbReference type="PROSITE-ProRule" id="PRU00723"/>
    </source>
</evidence>
<dbReference type="OrthoDB" id="414075at2759"/>
<protein>
    <submittedName>
        <fullName evidence="8">Ribonuclease CAF1</fullName>
    </submittedName>
</protein>
<feature type="domain" description="C3H1-type" evidence="7">
    <location>
        <begin position="287"/>
        <end position="315"/>
    </location>
</feature>
<dbReference type="InterPro" id="IPR000571">
    <property type="entry name" value="Znf_CCCH"/>
</dbReference>
<name>A0A1Y2C5I1_9FUNG</name>
<reference evidence="8 9" key="1">
    <citation type="submission" date="2016-07" db="EMBL/GenBank/DDBJ databases">
        <title>Pervasive Adenine N6-methylation of Active Genes in Fungi.</title>
        <authorList>
            <consortium name="DOE Joint Genome Institute"/>
            <person name="Mondo S.J."/>
            <person name="Dannebaum R.O."/>
            <person name="Kuo R.C."/>
            <person name="Labutti K."/>
            <person name="Haridas S."/>
            <person name="Kuo A."/>
            <person name="Salamov A."/>
            <person name="Ahrendt S.R."/>
            <person name="Lipzen A."/>
            <person name="Sullivan W."/>
            <person name="Andreopoulos W.B."/>
            <person name="Clum A."/>
            <person name="Lindquist E."/>
            <person name="Daum C."/>
            <person name="Ramamoorthy G.K."/>
            <person name="Gryganskyi A."/>
            <person name="Culley D."/>
            <person name="Magnuson J.K."/>
            <person name="James T.Y."/>
            <person name="O'Malley M.A."/>
            <person name="Stajich J.E."/>
            <person name="Spatafora J.W."/>
            <person name="Visel A."/>
            <person name="Grigoriev I.V."/>
        </authorList>
    </citation>
    <scope>NUCLEOTIDE SEQUENCE [LARGE SCALE GENOMIC DNA]</scope>
    <source>
        <strain evidence="8 9">JEL800</strain>
    </source>
</reference>
<dbReference type="PROSITE" id="PS50103">
    <property type="entry name" value="ZF_C3H1"/>
    <property type="match status" value="1"/>
</dbReference>
<accession>A0A1Y2C5I1</accession>
<dbReference type="Gene3D" id="3.30.420.10">
    <property type="entry name" value="Ribonuclease H-like superfamily/Ribonuclease H"/>
    <property type="match status" value="1"/>
</dbReference>
<dbReference type="InterPro" id="IPR051181">
    <property type="entry name" value="CAF1_poly(A)_ribonucleases"/>
</dbReference>
<proteinExistence type="inferred from homology"/>
<dbReference type="GO" id="GO:0015030">
    <property type="term" value="C:Cajal body"/>
    <property type="evidence" value="ECO:0007669"/>
    <property type="project" value="TreeGrafter"/>
</dbReference>
<dbReference type="InterPro" id="IPR036855">
    <property type="entry name" value="Znf_CCCH_sf"/>
</dbReference>
<dbReference type="PANTHER" id="PTHR15092">
    <property type="entry name" value="POLY A -SPECIFIC RIBONUCLEASE/TARGET OF EGR1, MEMBER 1"/>
    <property type="match status" value="1"/>
</dbReference>
<comment type="caution">
    <text evidence="8">The sequence shown here is derived from an EMBL/GenBank/DDBJ whole genome shotgun (WGS) entry which is preliminary data.</text>
</comment>
<keyword evidence="9" id="KW-1185">Reference proteome</keyword>
<dbReference type="EMBL" id="MCGO01000029">
    <property type="protein sequence ID" value="ORY42298.1"/>
    <property type="molecule type" value="Genomic_DNA"/>
</dbReference>
<dbReference type="Proteomes" id="UP000193642">
    <property type="component" value="Unassembled WGS sequence"/>
</dbReference>
<dbReference type="GO" id="GO:0008270">
    <property type="term" value="F:zinc ion binding"/>
    <property type="evidence" value="ECO:0007669"/>
    <property type="project" value="UniProtKB-KW"/>
</dbReference>
<feature type="zinc finger region" description="C3H1-type" evidence="5">
    <location>
        <begin position="287"/>
        <end position="315"/>
    </location>
</feature>
<organism evidence="8 9">
    <name type="scientific">Rhizoclosmatium globosum</name>
    <dbReference type="NCBI Taxonomy" id="329046"/>
    <lineage>
        <taxon>Eukaryota</taxon>
        <taxon>Fungi</taxon>
        <taxon>Fungi incertae sedis</taxon>
        <taxon>Chytridiomycota</taxon>
        <taxon>Chytridiomycota incertae sedis</taxon>
        <taxon>Chytridiomycetes</taxon>
        <taxon>Chytridiales</taxon>
        <taxon>Chytriomycetaceae</taxon>
        <taxon>Rhizoclosmatium</taxon>
    </lineage>
</organism>
<evidence type="ECO:0000256" key="6">
    <source>
        <dbReference type="SAM" id="MobiDB-lite"/>
    </source>
</evidence>
<dbReference type="STRING" id="329046.A0A1Y2C5I1"/>
<evidence type="ECO:0000256" key="3">
    <source>
        <dbReference type="ARBA" id="ARBA00022771"/>
    </source>
</evidence>
<dbReference type="AlphaFoldDB" id="A0A1Y2C5I1"/>
<dbReference type="SUPFAM" id="SSF90229">
    <property type="entry name" value="CCCH zinc finger"/>
    <property type="match status" value="1"/>
</dbReference>
<gene>
    <name evidence="8" type="ORF">BCR33DRAFT_661003</name>
</gene>
<evidence type="ECO:0000256" key="4">
    <source>
        <dbReference type="ARBA" id="ARBA00022833"/>
    </source>
</evidence>
<evidence type="ECO:0000313" key="8">
    <source>
        <dbReference type="EMBL" id="ORY42298.1"/>
    </source>
</evidence>